<protein>
    <submittedName>
        <fullName evidence="13">Putative vacuolar sorting receptor</fullName>
    </submittedName>
</protein>
<keyword evidence="8" id="KW-0325">Glycoprotein</keyword>
<feature type="compositionally biased region" description="Basic and acidic residues" evidence="9">
    <location>
        <begin position="60"/>
        <end position="77"/>
    </location>
</feature>
<feature type="transmembrane region" description="Helical" evidence="10">
    <location>
        <begin position="293"/>
        <end position="312"/>
    </location>
</feature>
<evidence type="ECO:0000256" key="1">
    <source>
        <dbReference type="ARBA" id="ARBA00004308"/>
    </source>
</evidence>
<evidence type="ECO:0000256" key="6">
    <source>
        <dbReference type="ARBA" id="ARBA00023136"/>
    </source>
</evidence>
<sequence>MKSLAGSFLGLLFLLSAPVTSVYAASEPTGKKDGLSPCVARSPSTGLYYDLNAISVSRPDPSDGKKSSKNAPKESWHAKGHDYHANFTLNICAPVVEDIKDVVGVERDRWKNISAYYEKEGKIYSIGEQAAQPFFRGRKLVLNYTNGSPCPGEQIAHSSRNKSTIMSFLCDRDALSHQAIASFVGTMDHCTYFFEVRSSAACGSIGHANGEGLGPAGVFGVIALIAVAAYLVGGCAYQRTVMHQRGWRQCPNYSLWAGIFDFGKVSVLALIPFRSSRIRSGLSYSSKSSMCLAFVNPIDMFVILFSSLGRLFRVRRSPTLGHGRANGSSSGFIGAIGGRRGRDNHASDVDAENRLIDQLDETWDD</sequence>
<dbReference type="GO" id="GO:0007034">
    <property type="term" value="P:vacuolar transport"/>
    <property type="evidence" value="ECO:0007669"/>
    <property type="project" value="TreeGrafter"/>
</dbReference>
<dbReference type="VEuPathDB" id="FungiDB:P174DRAFT_460750"/>
<dbReference type="PROSITE" id="PS51914">
    <property type="entry name" value="MRH"/>
    <property type="match status" value="1"/>
</dbReference>
<evidence type="ECO:0000259" key="12">
    <source>
        <dbReference type="PROSITE" id="PS51914"/>
    </source>
</evidence>
<keyword evidence="4 11" id="KW-0732">Signal</keyword>
<dbReference type="AlphaFoldDB" id="A0A2I1CAR0"/>
<dbReference type="InterPro" id="IPR028927">
    <property type="entry name" value="Man-6-P_rcpt"/>
</dbReference>
<keyword evidence="7" id="KW-1015">Disulfide bond</keyword>
<feature type="region of interest" description="Disordered" evidence="9">
    <location>
        <begin position="58"/>
        <end position="77"/>
    </location>
</feature>
<keyword evidence="14" id="KW-1185">Reference proteome</keyword>
<comment type="caution">
    <text evidence="13">The sequence shown here is derived from an EMBL/GenBank/DDBJ whole genome shotgun (WGS) entry which is preliminary data.</text>
</comment>
<evidence type="ECO:0000256" key="8">
    <source>
        <dbReference type="ARBA" id="ARBA00023180"/>
    </source>
</evidence>
<dbReference type="PANTHER" id="PTHR15071:SF0">
    <property type="entry name" value="MANNOSE 6-PHOSPHATE RECEPTOR-LIKE PROTEIN 1"/>
    <property type="match status" value="1"/>
</dbReference>
<dbReference type="GO" id="GO:0010008">
    <property type="term" value="C:endosome membrane"/>
    <property type="evidence" value="ECO:0007669"/>
    <property type="project" value="UniProtKB-SubCell"/>
</dbReference>
<dbReference type="STRING" id="1392255.A0A2I1CAR0"/>
<keyword evidence="3 10" id="KW-0812">Transmembrane</keyword>
<dbReference type="OrthoDB" id="4504960at2759"/>
<feature type="signal peptide" evidence="11">
    <location>
        <begin position="1"/>
        <end position="24"/>
    </location>
</feature>
<feature type="transmembrane region" description="Helical" evidence="10">
    <location>
        <begin position="253"/>
        <end position="273"/>
    </location>
</feature>
<dbReference type="FunFam" id="2.70.130.10:FF:000024">
    <property type="entry name" value="Putative vacuolar sorting receptor"/>
    <property type="match status" value="1"/>
</dbReference>
<evidence type="ECO:0000256" key="3">
    <source>
        <dbReference type="ARBA" id="ARBA00022692"/>
    </source>
</evidence>
<evidence type="ECO:0000256" key="9">
    <source>
        <dbReference type="SAM" id="MobiDB-lite"/>
    </source>
</evidence>
<keyword evidence="5 10" id="KW-1133">Transmembrane helix</keyword>
<feature type="transmembrane region" description="Helical" evidence="10">
    <location>
        <begin position="212"/>
        <end position="232"/>
    </location>
</feature>
<dbReference type="OMA" id="RTKSTIM"/>
<dbReference type="Gene3D" id="2.70.130.10">
    <property type="entry name" value="Mannose-6-phosphate receptor binding domain"/>
    <property type="match status" value="1"/>
</dbReference>
<evidence type="ECO:0000313" key="14">
    <source>
        <dbReference type="Proteomes" id="UP000234474"/>
    </source>
</evidence>
<comment type="subcellular location">
    <subcellularLocation>
        <location evidence="1">Endomembrane system</location>
    </subcellularLocation>
</comment>
<evidence type="ECO:0000256" key="7">
    <source>
        <dbReference type="ARBA" id="ARBA00023157"/>
    </source>
</evidence>
<keyword evidence="2" id="KW-0813">Transport</keyword>
<dbReference type="RefSeq" id="XP_024683297.1">
    <property type="nucleotide sequence ID" value="XM_024829923.1"/>
</dbReference>
<dbReference type="SUPFAM" id="SSF50911">
    <property type="entry name" value="Mannose 6-phosphate receptor domain"/>
    <property type="match status" value="1"/>
</dbReference>
<evidence type="ECO:0000256" key="2">
    <source>
        <dbReference type="ARBA" id="ARBA00022448"/>
    </source>
</evidence>
<accession>A0A2I1CAR0</accession>
<evidence type="ECO:0000256" key="4">
    <source>
        <dbReference type="ARBA" id="ARBA00022729"/>
    </source>
</evidence>
<evidence type="ECO:0000256" key="10">
    <source>
        <dbReference type="SAM" id="Phobius"/>
    </source>
</evidence>
<dbReference type="PANTHER" id="PTHR15071">
    <property type="entry name" value="MANNOSE-6-PHOSPHATE RECEPTOR FAMILY MEMBER"/>
    <property type="match status" value="1"/>
</dbReference>
<dbReference type="InterPro" id="IPR009011">
    <property type="entry name" value="Man6P_isomerase_rcpt-bd_dom_sf"/>
</dbReference>
<gene>
    <name evidence="13" type="ORF">P174DRAFT_460750</name>
</gene>
<dbReference type="InterPro" id="IPR044865">
    <property type="entry name" value="MRH_dom"/>
</dbReference>
<evidence type="ECO:0000313" key="13">
    <source>
        <dbReference type="EMBL" id="PKX94702.1"/>
    </source>
</evidence>
<dbReference type="GeneID" id="36537249"/>
<name>A0A2I1CAR0_ASPN1</name>
<organism evidence="13 14">
    <name type="scientific">Aspergillus novofumigatus (strain IBT 16806)</name>
    <dbReference type="NCBI Taxonomy" id="1392255"/>
    <lineage>
        <taxon>Eukaryota</taxon>
        <taxon>Fungi</taxon>
        <taxon>Dikarya</taxon>
        <taxon>Ascomycota</taxon>
        <taxon>Pezizomycotina</taxon>
        <taxon>Eurotiomycetes</taxon>
        <taxon>Eurotiomycetidae</taxon>
        <taxon>Eurotiales</taxon>
        <taxon>Aspergillaceae</taxon>
        <taxon>Aspergillus</taxon>
        <taxon>Aspergillus subgen. Fumigati</taxon>
    </lineage>
</organism>
<reference evidence="14" key="1">
    <citation type="journal article" date="2018" name="Proc. Natl. Acad. Sci. U.S.A.">
        <title>Linking secondary metabolites to gene clusters through genome sequencing of six diverse Aspergillus species.</title>
        <authorList>
            <person name="Kaerboelling I."/>
            <person name="Vesth T.C."/>
            <person name="Frisvad J.C."/>
            <person name="Nybo J.L."/>
            <person name="Theobald S."/>
            <person name="Kuo A."/>
            <person name="Bowyer P."/>
            <person name="Matsuda Y."/>
            <person name="Mondo S."/>
            <person name="Lyhne E.K."/>
            <person name="Kogle M.E."/>
            <person name="Clum A."/>
            <person name="Lipzen A."/>
            <person name="Salamov A."/>
            <person name="Ngan C.Y."/>
            <person name="Daum C."/>
            <person name="Chiniquy J."/>
            <person name="Barry K."/>
            <person name="LaButti K."/>
            <person name="Haridas S."/>
            <person name="Simmons B.A."/>
            <person name="Magnuson J.K."/>
            <person name="Mortensen U.H."/>
            <person name="Larsen T.O."/>
            <person name="Grigoriev I.V."/>
            <person name="Baker S.E."/>
            <person name="Andersen M.R."/>
        </authorList>
    </citation>
    <scope>NUCLEOTIDE SEQUENCE [LARGE SCALE GENOMIC DNA]</scope>
    <source>
        <strain evidence="14">IBT 16806</strain>
    </source>
</reference>
<dbReference type="EMBL" id="MSZS01000004">
    <property type="protein sequence ID" value="PKX94702.1"/>
    <property type="molecule type" value="Genomic_DNA"/>
</dbReference>
<dbReference type="GO" id="GO:0005770">
    <property type="term" value="C:late endosome"/>
    <property type="evidence" value="ECO:0007669"/>
    <property type="project" value="TreeGrafter"/>
</dbReference>
<feature type="chain" id="PRO_5014135013" evidence="11">
    <location>
        <begin position="25"/>
        <end position="365"/>
    </location>
</feature>
<evidence type="ECO:0000256" key="11">
    <source>
        <dbReference type="SAM" id="SignalP"/>
    </source>
</evidence>
<dbReference type="GO" id="GO:0000139">
    <property type="term" value="C:Golgi membrane"/>
    <property type="evidence" value="ECO:0007669"/>
    <property type="project" value="UniProtKB-SubCell"/>
</dbReference>
<keyword evidence="6 10" id="KW-0472">Membrane</keyword>
<feature type="domain" description="MRH" evidence="12">
    <location>
        <begin position="36"/>
        <end position="204"/>
    </location>
</feature>
<dbReference type="Proteomes" id="UP000234474">
    <property type="component" value="Unassembled WGS sequence"/>
</dbReference>
<evidence type="ECO:0000256" key="5">
    <source>
        <dbReference type="ARBA" id="ARBA00022989"/>
    </source>
</evidence>
<proteinExistence type="predicted"/>
<dbReference type="Pfam" id="PF02157">
    <property type="entry name" value="Man-6-P_recep"/>
    <property type="match status" value="1"/>
</dbReference>
<keyword evidence="13" id="KW-0675">Receptor</keyword>